<dbReference type="Gene3D" id="3.30.830.10">
    <property type="entry name" value="Metalloenzyme, LuxS/M16 peptidase-like"/>
    <property type="match status" value="1"/>
</dbReference>
<dbReference type="GO" id="GO:0005829">
    <property type="term" value="C:cytosol"/>
    <property type="evidence" value="ECO:0007669"/>
    <property type="project" value="TreeGrafter"/>
</dbReference>
<comment type="similarity">
    <text evidence="2">Belongs to the peptidase M16 family.</text>
</comment>
<dbReference type="InterPro" id="IPR001431">
    <property type="entry name" value="Pept_M16_Zn_BS"/>
</dbReference>
<keyword evidence="6" id="KW-0862">Zinc</keyword>
<reference evidence="9" key="2">
    <citation type="submission" date="2021-08" db="EMBL/GenBank/DDBJ databases">
        <authorList>
            <person name="Eriksson T."/>
        </authorList>
    </citation>
    <scope>NUCLEOTIDE SEQUENCE</scope>
    <source>
        <strain evidence="9">Stoneville</strain>
        <tissue evidence="9">Whole head</tissue>
    </source>
</reference>
<dbReference type="GO" id="GO:0046872">
    <property type="term" value="F:metal ion binding"/>
    <property type="evidence" value="ECO:0007669"/>
    <property type="project" value="UniProtKB-KW"/>
</dbReference>
<dbReference type="Proteomes" id="UP000719412">
    <property type="component" value="Unassembled WGS sequence"/>
</dbReference>
<dbReference type="PANTHER" id="PTHR43690:SF18">
    <property type="entry name" value="INSULIN-DEGRADING ENZYME-RELATED"/>
    <property type="match status" value="1"/>
</dbReference>
<proteinExistence type="inferred from homology"/>
<comment type="cofactor">
    <cofactor evidence="1">
        <name>Zn(2+)</name>
        <dbReference type="ChEBI" id="CHEBI:29105"/>
    </cofactor>
</comment>
<dbReference type="InterPro" id="IPR011249">
    <property type="entry name" value="Metalloenz_LuxS/M16"/>
</dbReference>
<evidence type="ECO:0000313" key="9">
    <source>
        <dbReference type="EMBL" id="KAH0819464.1"/>
    </source>
</evidence>
<evidence type="ECO:0000256" key="6">
    <source>
        <dbReference type="ARBA" id="ARBA00022833"/>
    </source>
</evidence>
<feature type="domain" description="Peptidase M16 N-terminal" evidence="8">
    <location>
        <begin position="85"/>
        <end position="224"/>
    </location>
</feature>
<dbReference type="PROSITE" id="PS00143">
    <property type="entry name" value="INSULINASE"/>
    <property type="match status" value="1"/>
</dbReference>
<dbReference type="AlphaFoldDB" id="A0A8J6HRE7"/>
<reference evidence="9" key="1">
    <citation type="journal article" date="2020" name="J Insects Food Feed">
        <title>The yellow mealworm (Tenebrio molitor) genome: a resource for the emerging insects as food and feed industry.</title>
        <authorList>
            <person name="Eriksson T."/>
            <person name="Andere A."/>
            <person name="Kelstrup H."/>
            <person name="Emery V."/>
            <person name="Picard C."/>
        </authorList>
    </citation>
    <scope>NUCLEOTIDE SEQUENCE</scope>
    <source>
        <strain evidence="9">Stoneville</strain>
        <tissue evidence="9">Whole head</tissue>
    </source>
</reference>
<comment type="caution">
    <text evidence="9">The sequence shown here is derived from an EMBL/GenBank/DDBJ whole genome shotgun (WGS) entry which is preliminary data.</text>
</comment>
<evidence type="ECO:0000259" key="8">
    <source>
        <dbReference type="Pfam" id="PF00675"/>
    </source>
</evidence>
<dbReference type="GO" id="GO:0005739">
    <property type="term" value="C:mitochondrion"/>
    <property type="evidence" value="ECO:0007669"/>
    <property type="project" value="TreeGrafter"/>
</dbReference>
<name>A0A8J6HRE7_TENMO</name>
<evidence type="ECO:0000256" key="7">
    <source>
        <dbReference type="ARBA" id="ARBA00023049"/>
    </source>
</evidence>
<dbReference type="EMBL" id="JABDTM020014468">
    <property type="protein sequence ID" value="KAH0819464.1"/>
    <property type="molecule type" value="Genomic_DNA"/>
</dbReference>
<dbReference type="InterPro" id="IPR050626">
    <property type="entry name" value="Peptidase_M16"/>
</dbReference>
<dbReference type="InterPro" id="IPR011765">
    <property type="entry name" value="Pept_M16_N"/>
</dbReference>
<sequence>MDSSMMWTCLDVMNLSAHLGIGFVLLRSRVEKRRPATISLTANKSTTTNKMDNSSNLIIRRVENIIKSQEDKRLYRGLELSNHMKVLLVSDPTTDKSAAALDHDRKYIAGYMSDPREVLGLAHFCEHMLFLGTQKYPNENDYSKFLSEHNGSSNAATYPDHTIYYFDVVPEELSNALDRFSQFFIAPLFTEAATDREMNAVNSEHEKNIPSDVWRKDQLDKHMADSAHPYHTFGTGTQRIINKNHFTVNF</sequence>
<accession>A0A8J6HRE7</accession>
<dbReference type="GO" id="GO:0051603">
    <property type="term" value="P:proteolysis involved in protein catabolic process"/>
    <property type="evidence" value="ECO:0007669"/>
    <property type="project" value="TreeGrafter"/>
</dbReference>
<dbReference type="SUPFAM" id="SSF63411">
    <property type="entry name" value="LuxS/MPP-like metallohydrolase"/>
    <property type="match status" value="1"/>
</dbReference>
<protein>
    <recommendedName>
        <fullName evidence="8">Peptidase M16 N-terminal domain-containing protein</fullName>
    </recommendedName>
</protein>
<evidence type="ECO:0000256" key="2">
    <source>
        <dbReference type="ARBA" id="ARBA00007261"/>
    </source>
</evidence>
<dbReference type="FunFam" id="3.30.830.10:FF:000012">
    <property type="entry name" value="Protease 3"/>
    <property type="match status" value="1"/>
</dbReference>
<evidence type="ECO:0000256" key="3">
    <source>
        <dbReference type="ARBA" id="ARBA00022670"/>
    </source>
</evidence>
<evidence type="ECO:0000256" key="4">
    <source>
        <dbReference type="ARBA" id="ARBA00022723"/>
    </source>
</evidence>
<evidence type="ECO:0000256" key="1">
    <source>
        <dbReference type="ARBA" id="ARBA00001947"/>
    </source>
</evidence>
<organism evidence="9 10">
    <name type="scientific">Tenebrio molitor</name>
    <name type="common">Yellow mealworm beetle</name>
    <dbReference type="NCBI Taxonomy" id="7067"/>
    <lineage>
        <taxon>Eukaryota</taxon>
        <taxon>Metazoa</taxon>
        <taxon>Ecdysozoa</taxon>
        <taxon>Arthropoda</taxon>
        <taxon>Hexapoda</taxon>
        <taxon>Insecta</taxon>
        <taxon>Pterygota</taxon>
        <taxon>Neoptera</taxon>
        <taxon>Endopterygota</taxon>
        <taxon>Coleoptera</taxon>
        <taxon>Polyphaga</taxon>
        <taxon>Cucujiformia</taxon>
        <taxon>Tenebrionidae</taxon>
        <taxon>Tenebrio</taxon>
    </lineage>
</organism>
<keyword evidence="3" id="KW-0645">Protease</keyword>
<keyword evidence="7" id="KW-0482">Metalloprotease</keyword>
<gene>
    <name evidence="9" type="ORF">GEV33_003327</name>
</gene>
<dbReference type="GO" id="GO:0004222">
    <property type="term" value="F:metalloendopeptidase activity"/>
    <property type="evidence" value="ECO:0007669"/>
    <property type="project" value="InterPro"/>
</dbReference>
<evidence type="ECO:0000313" key="10">
    <source>
        <dbReference type="Proteomes" id="UP000719412"/>
    </source>
</evidence>
<keyword evidence="5" id="KW-0378">Hydrolase</keyword>
<dbReference type="PANTHER" id="PTHR43690">
    <property type="entry name" value="NARDILYSIN"/>
    <property type="match status" value="1"/>
</dbReference>
<dbReference type="Pfam" id="PF00675">
    <property type="entry name" value="Peptidase_M16"/>
    <property type="match status" value="1"/>
</dbReference>
<dbReference type="GO" id="GO:0043171">
    <property type="term" value="P:peptide catabolic process"/>
    <property type="evidence" value="ECO:0007669"/>
    <property type="project" value="TreeGrafter"/>
</dbReference>
<keyword evidence="4" id="KW-0479">Metal-binding</keyword>
<evidence type="ECO:0000256" key="5">
    <source>
        <dbReference type="ARBA" id="ARBA00022801"/>
    </source>
</evidence>
<keyword evidence="10" id="KW-1185">Reference proteome</keyword>